<dbReference type="InterPro" id="IPR029765">
    <property type="entry name" value="Mev_diP_decarb"/>
</dbReference>
<dbReference type="Pfam" id="PF18376">
    <property type="entry name" value="MDD_C"/>
    <property type="match status" value="1"/>
</dbReference>
<dbReference type="Gene3D" id="3.30.230.10">
    <property type="match status" value="1"/>
</dbReference>
<dbReference type="EMBL" id="QOVW01000065">
    <property type="protein sequence ID" value="RDB36189.1"/>
    <property type="molecule type" value="Genomic_DNA"/>
</dbReference>
<dbReference type="RefSeq" id="WP_338637017.1">
    <property type="nucleotide sequence ID" value="NZ_CP146516.1"/>
</dbReference>
<dbReference type="InterPro" id="IPR053859">
    <property type="entry name" value="MVD-like_N"/>
</dbReference>
<accession>A0A369KNE0</accession>
<dbReference type="SUPFAM" id="SSF54211">
    <property type="entry name" value="Ribosomal protein S5 domain 2-like"/>
    <property type="match status" value="1"/>
</dbReference>
<organism evidence="3 4">
    <name type="scientific">Spirobacillus cienkowskii</name>
    <dbReference type="NCBI Taxonomy" id="495820"/>
    <lineage>
        <taxon>Bacteria</taxon>
        <taxon>Pseudomonadati</taxon>
        <taxon>Bdellovibrionota</taxon>
        <taxon>Oligoflexia</taxon>
        <taxon>Silvanigrellales</taxon>
        <taxon>Spirobacillus</taxon>
    </lineage>
</organism>
<evidence type="ECO:0000313" key="3">
    <source>
        <dbReference type="EMBL" id="RDB36189.1"/>
    </source>
</evidence>
<sequence>MQQVFNNSIPKHLQLLQEKIVNLKNQGKIVIQNGDDGYASAPSNIALLKYWGKEPEQNQIPVNSSLSYTLGGFRSYTKVTAVGHFLPIHTEAKANFKNSLTLNNKIEENLITEKMDHFLKTILFPYGTEIALHVKSFNNFPTACGIASSASGYAALVAAIADLLQLQMHFSEQELLIWLTEWARLGSGSATRSAVPNTEALFVTWNKTQQKNLTATTTTAIPFHENWKDLQHCVFILDDKEKTISSSNGHRYASTSPLQAMRVAGIPCKLKLIEKALIDFDFNSVAYLTEDDAFAMHAIMQTGTPPACYLTHEVGMVIAEFIKLRNNTQSKAFWTLDAGSNIHILFLPSAISMLKEFHHLLNTNLNKNIPILVNASHNGLSIGKEAFDSLSNLKTLKGNLG</sequence>
<dbReference type="PANTHER" id="PTHR10977:SF3">
    <property type="entry name" value="DIPHOSPHOMEVALONATE DECARBOXYLASE"/>
    <property type="match status" value="1"/>
</dbReference>
<proteinExistence type="predicted"/>
<dbReference type="EC" id="4.1.1.33" evidence="3"/>
<dbReference type="InterPro" id="IPR036554">
    <property type="entry name" value="GHMP_kinase_C_sf"/>
</dbReference>
<dbReference type="SUPFAM" id="SSF55060">
    <property type="entry name" value="GHMP Kinase, C-terminal domain"/>
    <property type="match status" value="1"/>
</dbReference>
<dbReference type="InterPro" id="IPR020568">
    <property type="entry name" value="Ribosomal_Su5_D2-typ_SF"/>
</dbReference>
<dbReference type="GO" id="GO:0019287">
    <property type="term" value="P:isopentenyl diphosphate biosynthetic process, mevalonate pathway"/>
    <property type="evidence" value="ECO:0007669"/>
    <property type="project" value="InterPro"/>
</dbReference>
<feature type="domain" description="Mvd1 C-terminal" evidence="1">
    <location>
        <begin position="234"/>
        <end position="362"/>
    </location>
</feature>
<keyword evidence="3" id="KW-0456">Lyase</keyword>
<evidence type="ECO:0000259" key="2">
    <source>
        <dbReference type="Pfam" id="PF22700"/>
    </source>
</evidence>
<dbReference type="Pfam" id="PF22700">
    <property type="entry name" value="MVD-like_N"/>
    <property type="match status" value="1"/>
</dbReference>
<dbReference type="Gene3D" id="3.30.70.890">
    <property type="entry name" value="GHMP kinase, C-terminal domain"/>
    <property type="match status" value="1"/>
</dbReference>
<feature type="domain" description="Diphosphomevalonate decarboxylase-like N-terminal" evidence="2">
    <location>
        <begin position="41"/>
        <end position="210"/>
    </location>
</feature>
<dbReference type="InterPro" id="IPR014721">
    <property type="entry name" value="Ribsml_uS5_D2-typ_fold_subgr"/>
</dbReference>
<evidence type="ECO:0000259" key="1">
    <source>
        <dbReference type="Pfam" id="PF18376"/>
    </source>
</evidence>
<comment type="caution">
    <text evidence="3">The sequence shown here is derived from an EMBL/GenBank/DDBJ whole genome shotgun (WGS) entry which is preliminary data.</text>
</comment>
<protein>
    <submittedName>
        <fullName evidence="3">Diphosphomevalonate decarboxylase</fullName>
        <ecNumber evidence="3">4.1.1.33</ecNumber>
    </submittedName>
</protein>
<dbReference type="GO" id="GO:0004163">
    <property type="term" value="F:diphosphomevalonate decarboxylase activity"/>
    <property type="evidence" value="ECO:0007669"/>
    <property type="project" value="UniProtKB-EC"/>
</dbReference>
<reference evidence="3" key="1">
    <citation type="submission" date="2018-04" db="EMBL/GenBank/DDBJ databases">
        <title>Draft genome sequence of the Candidatus Spirobacillus cienkowskii, a pathogen of freshwater Daphnia species, reconstructed from hemolymph metagenomic reads.</title>
        <authorList>
            <person name="Bresciani L."/>
            <person name="Lemos L.N."/>
            <person name="Wale N."/>
            <person name="Lin J.Y."/>
            <person name="Fernandes G.R."/>
            <person name="Duffy M.A."/>
            <person name="Rodrigues J.M."/>
        </authorList>
    </citation>
    <scope>NUCLEOTIDE SEQUENCE [LARGE SCALE GENOMIC DNA]</scope>
    <source>
        <strain evidence="3">Binning01</strain>
    </source>
</reference>
<dbReference type="PANTHER" id="PTHR10977">
    <property type="entry name" value="DIPHOSPHOMEVALONATE DECARBOXYLASE"/>
    <property type="match status" value="1"/>
</dbReference>
<dbReference type="AlphaFoldDB" id="A0A369KNE0"/>
<gene>
    <name evidence="3" type="primary">mvaD</name>
    <name evidence="3" type="ORF">DCC88_06310</name>
</gene>
<dbReference type="GO" id="GO:0005829">
    <property type="term" value="C:cytosol"/>
    <property type="evidence" value="ECO:0007669"/>
    <property type="project" value="InterPro"/>
</dbReference>
<evidence type="ECO:0000313" key="4">
    <source>
        <dbReference type="Proteomes" id="UP000253934"/>
    </source>
</evidence>
<dbReference type="NCBIfam" id="TIGR01240">
    <property type="entry name" value="mevDPdecarb"/>
    <property type="match status" value="1"/>
</dbReference>
<keyword evidence="4" id="KW-1185">Reference proteome</keyword>
<dbReference type="Proteomes" id="UP000253934">
    <property type="component" value="Unassembled WGS sequence"/>
</dbReference>
<name>A0A369KNE0_9BACT</name>
<dbReference type="InterPro" id="IPR041431">
    <property type="entry name" value="Mvd1_C"/>
</dbReference>